<dbReference type="InterPro" id="IPR000871">
    <property type="entry name" value="Beta-lactam_class-A"/>
</dbReference>
<evidence type="ECO:0000256" key="2">
    <source>
        <dbReference type="ARBA" id="ARBA00009009"/>
    </source>
</evidence>
<feature type="domain" description="Beta-lactamase class A catalytic" evidence="4">
    <location>
        <begin position="43"/>
        <end position="259"/>
    </location>
</feature>
<proteinExistence type="inferred from homology"/>
<evidence type="ECO:0000256" key="1">
    <source>
        <dbReference type="ARBA" id="ARBA00001526"/>
    </source>
</evidence>
<gene>
    <name evidence="5" type="primary">bla</name>
    <name evidence="5" type="ORF">OCOJLMKI_2859</name>
</gene>
<comment type="catalytic activity">
    <reaction evidence="1">
        <text>a beta-lactam + H2O = a substituted beta-amino acid</text>
        <dbReference type="Rhea" id="RHEA:20401"/>
        <dbReference type="ChEBI" id="CHEBI:15377"/>
        <dbReference type="ChEBI" id="CHEBI:35627"/>
        <dbReference type="ChEBI" id="CHEBI:140347"/>
        <dbReference type="EC" id="3.5.2.6"/>
    </reaction>
</comment>
<evidence type="ECO:0000259" key="4">
    <source>
        <dbReference type="Pfam" id="PF13354"/>
    </source>
</evidence>
<organism evidence="5 6">
    <name type="scientific">Methylobacterium iners</name>
    <dbReference type="NCBI Taxonomy" id="418707"/>
    <lineage>
        <taxon>Bacteria</taxon>
        <taxon>Pseudomonadati</taxon>
        <taxon>Pseudomonadota</taxon>
        <taxon>Alphaproteobacteria</taxon>
        <taxon>Hyphomicrobiales</taxon>
        <taxon>Methylobacteriaceae</taxon>
        <taxon>Methylobacterium</taxon>
    </lineage>
</organism>
<dbReference type="Gene3D" id="3.40.710.10">
    <property type="entry name" value="DD-peptidase/beta-lactamase superfamily"/>
    <property type="match status" value="1"/>
</dbReference>
<dbReference type="InterPro" id="IPR012338">
    <property type="entry name" value="Beta-lactam/transpept-like"/>
</dbReference>
<reference evidence="5" key="2">
    <citation type="submission" date="2021-08" db="EMBL/GenBank/DDBJ databases">
        <authorList>
            <person name="Tani A."/>
            <person name="Ola A."/>
            <person name="Ogura Y."/>
            <person name="Katsura K."/>
            <person name="Hayashi T."/>
        </authorList>
    </citation>
    <scope>NUCLEOTIDE SEQUENCE</scope>
    <source>
        <strain evidence="5">DSM 19015</strain>
    </source>
</reference>
<name>A0ABQ4RXS7_9HYPH</name>
<protein>
    <recommendedName>
        <fullName evidence="3">beta-lactamase</fullName>
        <ecNumber evidence="3">3.5.2.6</ecNumber>
    </recommendedName>
</protein>
<comment type="similarity">
    <text evidence="2">Belongs to the class-A beta-lactamase family.</text>
</comment>
<dbReference type="Proteomes" id="UP001055125">
    <property type="component" value="Unassembled WGS sequence"/>
</dbReference>
<dbReference type="Pfam" id="PF13354">
    <property type="entry name" value="Beta-lactamase2"/>
    <property type="match status" value="1"/>
</dbReference>
<comment type="caution">
    <text evidence="5">The sequence shown here is derived from an EMBL/GenBank/DDBJ whole genome shotgun (WGS) entry which is preliminary data.</text>
</comment>
<accession>A0ABQ4RXS7</accession>
<reference evidence="5" key="1">
    <citation type="journal article" date="2021" name="Front. Microbiol.">
        <title>Comprehensive Comparative Genomics and Phenotyping of Methylobacterium Species.</title>
        <authorList>
            <person name="Alessa O."/>
            <person name="Ogura Y."/>
            <person name="Fujitani Y."/>
            <person name="Takami H."/>
            <person name="Hayashi T."/>
            <person name="Sahin N."/>
            <person name="Tani A."/>
        </authorList>
    </citation>
    <scope>NUCLEOTIDE SEQUENCE</scope>
    <source>
        <strain evidence="5">DSM 19015</strain>
    </source>
</reference>
<evidence type="ECO:0000313" key="5">
    <source>
        <dbReference type="EMBL" id="GJD95646.1"/>
    </source>
</evidence>
<keyword evidence="6" id="KW-1185">Reference proteome</keyword>
<dbReference type="InterPro" id="IPR045155">
    <property type="entry name" value="Beta-lactam_cat"/>
</dbReference>
<dbReference type="PRINTS" id="PR00118">
    <property type="entry name" value="BLACTAMASEA"/>
</dbReference>
<evidence type="ECO:0000313" key="6">
    <source>
        <dbReference type="Proteomes" id="UP001055125"/>
    </source>
</evidence>
<dbReference type="NCBIfam" id="NF033103">
    <property type="entry name" value="bla_class_A"/>
    <property type="match status" value="1"/>
</dbReference>
<dbReference type="RefSeq" id="WP_238244789.1">
    <property type="nucleotide sequence ID" value="NZ_BPQP01000042.1"/>
</dbReference>
<sequence length="287" mass="30171">MVRGITRRTALAGTGALILSPVRAAGPEARFAALEQKADGRLGVAMLDTVSGRRIGYRAEERFALCSTFKLLAGAQALSRVDRGEDRLDAPITVTRQDLVTYSPMTETRLGTGLTIAEACDAAITLSDNTAANLLLDRQGGPAGLTAYLRSLGDAVTRLDRRETALNEATPSDPRDTTTPGAMLEMLRRLILGDVLTPASRAQLATWLVASKTGGRRLRAGLPEGWRIGDKTGTGSHGATNDVAVAWPPGQGPLLIAAYFAESSAPAEQREAVLAEVGRIAAELLGG</sequence>
<dbReference type="EMBL" id="BPQP01000042">
    <property type="protein sequence ID" value="GJD95646.1"/>
    <property type="molecule type" value="Genomic_DNA"/>
</dbReference>
<dbReference type="PANTHER" id="PTHR35333:SF3">
    <property type="entry name" value="BETA-LACTAMASE-TYPE TRANSPEPTIDASE FOLD CONTAINING PROTEIN"/>
    <property type="match status" value="1"/>
</dbReference>
<evidence type="ECO:0000256" key="3">
    <source>
        <dbReference type="ARBA" id="ARBA00012865"/>
    </source>
</evidence>
<dbReference type="EC" id="3.5.2.6" evidence="3"/>
<dbReference type="PANTHER" id="PTHR35333">
    <property type="entry name" value="BETA-LACTAMASE"/>
    <property type="match status" value="1"/>
</dbReference>
<dbReference type="SUPFAM" id="SSF56601">
    <property type="entry name" value="beta-lactamase/transpeptidase-like"/>
    <property type="match status" value="1"/>
</dbReference>